<organism evidence="1 2">
    <name type="scientific">Alkaliphilus flagellatus</name>
    <dbReference type="NCBI Taxonomy" id="2841507"/>
    <lineage>
        <taxon>Bacteria</taxon>
        <taxon>Bacillati</taxon>
        <taxon>Bacillota</taxon>
        <taxon>Clostridia</taxon>
        <taxon>Peptostreptococcales</taxon>
        <taxon>Natronincolaceae</taxon>
        <taxon>Alkaliphilus</taxon>
    </lineage>
</organism>
<evidence type="ECO:0000313" key="2">
    <source>
        <dbReference type="Proteomes" id="UP000779508"/>
    </source>
</evidence>
<reference evidence="1 2" key="1">
    <citation type="submission" date="2021-06" db="EMBL/GenBank/DDBJ databases">
        <authorList>
            <person name="Sun Q."/>
            <person name="Li D."/>
        </authorList>
    </citation>
    <scope>NUCLEOTIDE SEQUENCE [LARGE SCALE GENOMIC DNA]</scope>
    <source>
        <strain evidence="1 2">MSJ-5</strain>
    </source>
</reference>
<dbReference type="EMBL" id="JAHLQK010000003">
    <property type="protein sequence ID" value="MBU5676757.1"/>
    <property type="molecule type" value="Genomic_DNA"/>
</dbReference>
<keyword evidence="2" id="KW-1185">Reference proteome</keyword>
<dbReference type="RefSeq" id="WP_216416891.1">
    <property type="nucleotide sequence ID" value="NZ_JAHLQK010000003.1"/>
</dbReference>
<protein>
    <submittedName>
        <fullName evidence="1">Uncharacterized protein</fullName>
    </submittedName>
</protein>
<comment type="caution">
    <text evidence="1">The sequence shown here is derived from an EMBL/GenBank/DDBJ whole genome shotgun (WGS) entry which is preliminary data.</text>
</comment>
<evidence type="ECO:0000313" key="1">
    <source>
        <dbReference type="EMBL" id="MBU5676757.1"/>
    </source>
</evidence>
<sequence>MITTKGMQEIAQSILNLVEYTKVEMKEEIKILEIYRSSIDANTIKVFIMLDDTIVGNIENIKLISKSGNVLLENPQRIEKDATRGLLVVFSIKVVEVAE</sequence>
<name>A0ABS6G4Y4_9FIRM</name>
<accession>A0ABS6G4Y4</accession>
<proteinExistence type="predicted"/>
<dbReference type="Proteomes" id="UP000779508">
    <property type="component" value="Unassembled WGS sequence"/>
</dbReference>
<gene>
    <name evidence="1" type="ORF">KQI88_10030</name>
</gene>